<dbReference type="PANTHER" id="PTHR43569">
    <property type="entry name" value="AMIDOHYDROLASE"/>
    <property type="match status" value="1"/>
</dbReference>
<evidence type="ECO:0000313" key="3">
    <source>
        <dbReference type="EMBL" id="NIH54821.1"/>
    </source>
</evidence>
<organism evidence="3 4">
    <name type="scientific">Lysinibacter cavernae</name>
    <dbReference type="NCBI Taxonomy" id="1640652"/>
    <lineage>
        <taxon>Bacteria</taxon>
        <taxon>Bacillati</taxon>
        <taxon>Actinomycetota</taxon>
        <taxon>Actinomycetes</taxon>
        <taxon>Micrococcales</taxon>
        <taxon>Microbacteriaceae</taxon>
        <taxon>Lysinibacter</taxon>
    </lineage>
</organism>
<reference evidence="3 4" key="1">
    <citation type="submission" date="2020-02" db="EMBL/GenBank/DDBJ databases">
        <title>Sequencing the genomes of 1000 actinobacteria strains.</title>
        <authorList>
            <person name="Klenk H.-P."/>
        </authorList>
    </citation>
    <scope>NUCLEOTIDE SEQUENCE [LARGE SCALE GENOMIC DNA]</scope>
    <source>
        <strain evidence="3 4">DSM 27960</strain>
    </source>
</reference>
<dbReference type="InterPro" id="IPR006680">
    <property type="entry name" value="Amidohydro-rel"/>
</dbReference>
<keyword evidence="4" id="KW-1185">Reference proteome</keyword>
<comment type="similarity">
    <text evidence="1">Belongs to the metallo-dependent hydrolases superfamily.</text>
</comment>
<evidence type="ECO:0000313" key="4">
    <source>
        <dbReference type="Proteomes" id="UP000541033"/>
    </source>
</evidence>
<feature type="domain" description="Amidohydrolase-related" evidence="2">
    <location>
        <begin position="12"/>
        <end position="287"/>
    </location>
</feature>
<dbReference type="AlphaFoldDB" id="A0A7X5R3C3"/>
<gene>
    <name evidence="3" type="ORF">FHX76_002717</name>
</gene>
<protein>
    <submittedName>
        <fullName evidence="3">L-fuconolactonase</fullName>
        <ecNumber evidence="3">3.1.1.-</ecNumber>
    </submittedName>
</protein>
<dbReference type="EMBL" id="JAAMOX010000002">
    <property type="protein sequence ID" value="NIH54821.1"/>
    <property type="molecule type" value="Genomic_DNA"/>
</dbReference>
<dbReference type="Gene3D" id="3.20.20.140">
    <property type="entry name" value="Metal-dependent hydrolases"/>
    <property type="match status" value="1"/>
</dbReference>
<dbReference type="SUPFAM" id="SSF51556">
    <property type="entry name" value="Metallo-dependent hydrolases"/>
    <property type="match status" value="1"/>
</dbReference>
<accession>A0A7X5R3C3</accession>
<evidence type="ECO:0000259" key="2">
    <source>
        <dbReference type="Pfam" id="PF04909"/>
    </source>
</evidence>
<dbReference type="InterPro" id="IPR032466">
    <property type="entry name" value="Metal_Hydrolase"/>
</dbReference>
<dbReference type="InterPro" id="IPR052350">
    <property type="entry name" value="Metallo-dep_Lactonases"/>
</dbReference>
<dbReference type="EC" id="3.1.1.-" evidence="3"/>
<dbReference type="RefSeq" id="WP_167151393.1">
    <property type="nucleotide sequence ID" value="NZ_JAAMOX010000002.1"/>
</dbReference>
<sequence>MNDSNPEHPFVIDSHQHVWDLARAPYAWPTAEQPEIFRTIEHGEIAPTLQRLGIGGTVLVQANDSDQDTDLMLEVAARVPQILGVVGYVPLHDPQTAAARLSELRKNPAIVGIRNLIHDRSDPEWLLRDDVSEGISLIADAGLPLDIPAETPAHLEQIDAIAARHPELTLVIDHLGKPPIKGKSSESWNERINRVAQHPRVFAKISGLYPSVGNLTQWTPEDLRPFTDHAVSAFGAARLMYGSDWPVSILAGGYDAVWNGITHVLSGLSHKEQSSILSGTATEVYGLNRAIGAGNVETPSH</sequence>
<name>A0A7X5R3C3_9MICO</name>
<dbReference type="GO" id="GO:0016787">
    <property type="term" value="F:hydrolase activity"/>
    <property type="evidence" value="ECO:0007669"/>
    <property type="project" value="UniProtKB-KW"/>
</dbReference>
<proteinExistence type="inferred from homology"/>
<comment type="caution">
    <text evidence="3">The sequence shown here is derived from an EMBL/GenBank/DDBJ whole genome shotgun (WGS) entry which is preliminary data.</text>
</comment>
<dbReference type="Pfam" id="PF04909">
    <property type="entry name" value="Amidohydro_2"/>
    <property type="match status" value="1"/>
</dbReference>
<dbReference type="PANTHER" id="PTHR43569:SF2">
    <property type="entry name" value="AMIDOHYDROLASE-RELATED DOMAIN-CONTAINING PROTEIN"/>
    <property type="match status" value="1"/>
</dbReference>
<dbReference type="Proteomes" id="UP000541033">
    <property type="component" value="Unassembled WGS sequence"/>
</dbReference>
<keyword evidence="3" id="KW-0378">Hydrolase</keyword>
<evidence type="ECO:0000256" key="1">
    <source>
        <dbReference type="ARBA" id="ARBA00038310"/>
    </source>
</evidence>